<feature type="binding site" evidence="3">
    <location>
        <position position="114"/>
    </location>
    <ligand>
        <name>substrate</name>
    </ligand>
</feature>
<feature type="binding site" evidence="3">
    <location>
        <position position="96"/>
    </location>
    <ligand>
        <name>substrate</name>
    </ligand>
</feature>
<evidence type="ECO:0000256" key="2">
    <source>
        <dbReference type="PIRSR" id="PIRSR605511-1"/>
    </source>
</evidence>
<evidence type="ECO:0000259" key="4">
    <source>
        <dbReference type="Pfam" id="PF08450"/>
    </source>
</evidence>
<comment type="caution">
    <text evidence="5">The sequence shown here is derived from an EMBL/GenBank/DDBJ whole genome shotgun (WGS) entry which is preliminary data.</text>
</comment>
<dbReference type="EMBL" id="SAYW01000001">
    <property type="protein sequence ID" value="RWU10778.1"/>
    <property type="molecule type" value="Genomic_DNA"/>
</dbReference>
<dbReference type="InterPro" id="IPR005511">
    <property type="entry name" value="SMP-30"/>
</dbReference>
<protein>
    <submittedName>
        <fullName evidence="5">SMP-30/gluconolactonase/LRE family protein</fullName>
    </submittedName>
</protein>
<dbReference type="PRINTS" id="PR01790">
    <property type="entry name" value="SMP30FAMILY"/>
</dbReference>
<dbReference type="InterPro" id="IPR013658">
    <property type="entry name" value="SGL"/>
</dbReference>
<keyword evidence="1" id="KW-0378">Hydrolase</keyword>
<evidence type="ECO:0000313" key="5">
    <source>
        <dbReference type="EMBL" id="RWU10778.1"/>
    </source>
</evidence>
<comment type="cofactor">
    <cofactor evidence="3">
        <name>Zn(2+)</name>
        <dbReference type="ChEBI" id="CHEBI:29105"/>
    </cofactor>
    <text evidence="3">Binds 1 divalent metal cation per subunit.</text>
</comment>
<dbReference type="Proteomes" id="UP000284120">
    <property type="component" value="Unassembled WGS sequence"/>
</dbReference>
<evidence type="ECO:0000256" key="1">
    <source>
        <dbReference type="ARBA" id="ARBA00022801"/>
    </source>
</evidence>
<dbReference type="RefSeq" id="WP_113646260.1">
    <property type="nucleotide sequence ID" value="NZ_QMHN01000001.1"/>
</dbReference>
<dbReference type="Pfam" id="PF08450">
    <property type="entry name" value="SGL"/>
    <property type="match status" value="1"/>
</dbReference>
<dbReference type="GO" id="GO:0046872">
    <property type="term" value="F:metal ion binding"/>
    <property type="evidence" value="ECO:0007669"/>
    <property type="project" value="UniProtKB-KW"/>
</dbReference>
<gene>
    <name evidence="5" type="ORF">DPV69_05465</name>
</gene>
<reference evidence="5 6" key="1">
    <citation type="submission" date="2018-06" db="EMBL/GenBank/DDBJ databases">
        <title>Pedobacter endophyticus sp. nov., an endophytic bacterium isolated from a leaf of Triticum aestivum.</title>
        <authorList>
            <person name="Zhang L."/>
        </authorList>
    </citation>
    <scope>NUCLEOTIDE SEQUENCE [LARGE SCALE GENOMIC DNA]</scope>
    <source>
        <strain evidence="5 6">CM134L-2</strain>
    </source>
</reference>
<dbReference type="InterPro" id="IPR011042">
    <property type="entry name" value="6-blade_b-propeller_TolB-like"/>
</dbReference>
<evidence type="ECO:0000256" key="3">
    <source>
        <dbReference type="PIRSR" id="PIRSR605511-2"/>
    </source>
</evidence>
<accession>A0A3S3PIZ1</accession>
<dbReference type="PANTHER" id="PTHR47572">
    <property type="entry name" value="LIPOPROTEIN-RELATED"/>
    <property type="match status" value="1"/>
</dbReference>
<dbReference type="SUPFAM" id="SSF63829">
    <property type="entry name" value="Calcium-dependent phosphotriesterase"/>
    <property type="match status" value="1"/>
</dbReference>
<feature type="binding site" evidence="3">
    <location>
        <position position="142"/>
    </location>
    <ligand>
        <name>a divalent metal cation</name>
        <dbReference type="ChEBI" id="CHEBI:60240"/>
    </ligand>
</feature>
<proteinExistence type="predicted"/>
<dbReference type="Gene3D" id="2.120.10.30">
    <property type="entry name" value="TolB, C-terminal domain"/>
    <property type="match status" value="1"/>
</dbReference>
<feature type="domain" description="SMP-30/Gluconolactonase/LRE-like region" evidence="4">
    <location>
        <begin position="10"/>
        <end position="249"/>
    </location>
</feature>
<feature type="binding site" evidence="3">
    <location>
        <position position="12"/>
    </location>
    <ligand>
        <name>a divalent metal cation</name>
        <dbReference type="ChEBI" id="CHEBI:60240"/>
    </ligand>
</feature>
<dbReference type="PANTHER" id="PTHR47572:SF4">
    <property type="entry name" value="LACTONASE DRP35"/>
    <property type="match status" value="1"/>
</dbReference>
<dbReference type="InterPro" id="IPR051262">
    <property type="entry name" value="SMP-30/CGR1_Lactonase"/>
</dbReference>
<evidence type="ECO:0000313" key="6">
    <source>
        <dbReference type="Proteomes" id="UP000284120"/>
    </source>
</evidence>
<sequence length="265" mass="29221">MKILLTQLDFPEGPCFDRNGILWLVEKDAGNLVSTDGKVHQRHNVGGAPNGIAVDKNNTLWFCDSFQNSIRAFNPNNGTTETVIEQIEGQKLKMPNDLTFDSKGNLFFTCPGSELNDGTGYVCHYDLVMGVKKITAGMFYPNGLAFNKEETKLYIAETGTQKIWTFDWNAETRTLSQQRLFAETGGSIGPDGIAFDEEENLYVAVYGSGQVKVWNKNGQEIDGFETEGNNPTNCAIDPKGAQGLMITEAEKGLLINYPLNKKGTL</sequence>
<dbReference type="AlphaFoldDB" id="A0A3S3PIZ1"/>
<dbReference type="GO" id="GO:0016787">
    <property type="term" value="F:hydrolase activity"/>
    <property type="evidence" value="ECO:0007669"/>
    <property type="project" value="UniProtKB-KW"/>
</dbReference>
<organism evidence="5 6">
    <name type="scientific">Pedobacter chitinilyticus</name>
    <dbReference type="NCBI Taxonomy" id="2233776"/>
    <lineage>
        <taxon>Bacteria</taxon>
        <taxon>Pseudomonadati</taxon>
        <taxon>Bacteroidota</taxon>
        <taxon>Sphingobacteriia</taxon>
        <taxon>Sphingobacteriales</taxon>
        <taxon>Sphingobacteriaceae</taxon>
        <taxon>Pedobacter</taxon>
    </lineage>
</organism>
<keyword evidence="6" id="KW-1185">Reference proteome</keyword>
<feature type="active site" description="Proton donor/acceptor" evidence="2">
    <location>
        <position position="191"/>
    </location>
</feature>
<name>A0A3S3PIZ1_9SPHI</name>
<keyword evidence="3" id="KW-0862">Zinc</keyword>
<dbReference type="OrthoDB" id="241638at2"/>
<keyword evidence="3" id="KW-0479">Metal-binding</keyword>
<feature type="binding site" evidence="3">
    <location>
        <position position="191"/>
    </location>
    <ligand>
        <name>a divalent metal cation</name>
        <dbReference type="ChEBI" id="CHEBI:60240"/>
    </ligand>
</feature>